<organism evidence="3 4">
    <name type="scientific">Actinomadura sediminis</name>
    <dbReference type="NCBI Taxonomy" id="1038904"/>
    <lineage>
        <taxon>Bacteria</taxon>
        <taxon>Bacillati</taxon>
        <taxon>Actinomycetota</taxon>
        <taxon>Actinomycetes</taxon>
        <taxon>Streptosporangiales</taxon>
        <taxon>Thermomonosporaceae</taxon>
        <taxon>Actinomadura</taxon>
    </lineage>
</organism>
<protein>
    <submittedName>
        <fullName evidence="3">DUF397 domain-containing protein</fullName>
    </submittedName>
</protein>
<dbReference type="Proteomes" id="UP001596972">
    <property type="component" value="Unassembled WGS sequence"/>
</dbReference>
<gene>
    <name evidence="3" type="ORF">ACFQ11_06875</name>
</gene>
<feature type="domain" description="DUF397" evidence="2">
    <location>
        <begin position="11"/>
        <end position="62"/>
    </location>
</feature>
<accession>A0ABW3EK43</accession>
<dbReference type="EMBL" id="JBHTJA010000008">
    <property type="protein sequence ID" value="MFD0900110.1"/>
    <property type="molecule type" value="Genomic_DNA"/>
</dbReference>
<evidence type="ECO:0000313" key="4">
    <source>
        <dbReference type="Proteomes" id="UP001596972"/>
    </source>
</evidence>
<comment type="caution">
    <text evidence="3">The sequence shown here is derived from an EMBL/GenBank/DDBJ whole genome shotgun (WGS) entry which is preliminary data.</text>
</comment>
<feature type="compositionally biased region" description="Polar residues" evidence="1">
    <location>
        <begin position="1"/>
        <end position="10"/>
    </location>
</feature>
<proteinExistence type="predicted"/>
<dbReference type="Pfam" id="PF04149">
    <property type="entry name" value="DUF397"/>
    <property type="match status" value="1"/>
</dbReference>
<dbReference type="InterPro" id="IPR007278">
    <property type="entry name" value="DUF397"/>
</dbReference>
<evidence type="ECO:0000313" key="3">
    <source>
        <dbReference type="EMBL" id="MFD0900110.1"/>
    </source>
</evidence>
<evidence type="ECO:0000256" key="1">
    <source>
        <dbReference type="SAM" id="MobiDB-lite"/>
    </source>
</evidence>
<dbReference type="RefSeq" id="WP_378297128.1">
    <property type="nucleotide sequence ID" value="NZ_JBHTJA010000008.1"/>
</dbReference>
<keyword evidence="4" id="KW-1185">Reference proteome</keyword>
<reference evidence="4" key="1">
    <citation type="journal article" date="2019" name="Int. J. Syst. Evol. Microbiol.">
        <title>The Global Catalogue of Microorganisms (GCM) 10K type strain sequencing project: providing services to taxonomists for standard genome sequencing and annotation.</title>
        <authorList>
            <consortium name="The Broad Institute Genomics Platform"/>
            <consortium name="The Broad Institute Genome Sequencing Center for Infectious Disease"/>
            <person name="Wu L."/>
            <person name="Ma J."/>
        </authorList>
    </citation>
    <scope>NUCLEOTIDE SEQUENCE [LARGE SCALE GENOMIC DNA]</scope>
    <source>
        <strain evidence="4">JCM 31202</strain>
    </source>
</reference>
<evidence type="ECO:0000259" key="2">
    <source>
        <dbReference type="Pfam" id="PF04149"/>
    </source>
</evidence>
<name>A0ABW3EK43_9ACTN</name>
<feature type="region of interest" description="Disordered" evidence="1">
    <location>
        <begin position="1"/>
        <end position="23"/>
    </location>
</feature>
<sequence length="68" mass="7103">MINSGASSSPVWRKSSHSGGGNQCVEVARIGDARAVRDSKNPEAGHLALHAGAYGALVRQIKNGEFDL</sequence>